<accession>A0A0G1VGR9</accession>
<reference evidence="1 2" key="1">
    <citation type="journal article" date="2015" name="Nature">
        <title>rRNA introns, odd ribosomes, and small enigmatic genomes across a large radiation of phyla.</title>
        <authorList>
            <person name="Brown C.T."/>
            <person name="Hug L.A."/>
            <person name="Thomas B.C."/>
            <person name="Sharon I."/>
            <person name="Castelle C.J."/>
            <person name="Singh A."/>
            <person name="Wilkins M.J."/>
            <person name="Williams K.H."/>
            <person name="Banfield J.F."/>
        </authorList>
    </citation>
    <scope>NUCLEOTIDE SEQUENCE [LARGE SCALE GENOMIC DNA]</scope>
</reference>
<sequence>MREGLRVFIFQQKVPRDGHGPVVIVARDFIGAVAILFARYYRRGRPRVSRGEDNAFFRNYSYRSYPLKEGVILDQNGT</sequence>
<protein>
    <submittedName>
        <fullName evidence="1">Uncharacterized protein</fullName>
    </submittedName>
</protein>
<dbReference type="EMBL" id="LCOK01000002">
    <property type="protein sequence ID" value="KKU77398.1"/>
    <property type="molecule type" value="Genomic_DNA"/>
</dbReference>
<name>A0A0G1VGR9_9BACT</name>
<organism evidence="1 2">
    <name type="scientific">Candidatus Giovannonibacteria bacterium GW2011_GWB1_47_6b</name>
    <dbReference type="NCBI Taxonomy" id="1618655"/>
    <lineage>
        <taxon>Bacteria</taxon>
        <taxon>Candidatus Giovannoniibacteriota</taxon>
    </lineage>
</organism>
<comment type="caution">
    <text evidence="1">The sequence shown here is derived from an EMBL/GenBank/DDBJ whole genome shotgun (WGS) entry which is preliminary data.</text>
</comment>
<dbReference type="Proteomes" id="UP000034682">
    <property type="component" value="Unassembled WGS sequence"/>
</dbReference>
<proteinExistence type="predicted"/>
<evidence type="ECO:0000313" key="2">
    <source>
        <dbReference type="Proteomes" id="UP000034682"/>
    </source>
</evidence>
<gene>
    <name evidence="1" type="ORF">UY02_C0002G0021</name>
</gene>
<evidence type="ECO:0000313" key="1">
    <source>
        <dbReference type="EMBL" id="KKU77398.1"/>
    </source>
</evidence>
<dbReference type="AlphaFoldDB" id="A0A0G1VGR9"/>